<dbReference type="InterPro" id="IPR008942">
    <property type="entry name" value="ENTH_VHS"/>
</dbReference>
<dbReference type="FunFam" id="1.20.58.150:FF:000004">
    <property type="entry name" value="ENTH domain protein"/>
    <property type="match status" value="1"/>
</dbReference>
<dbReference type="InterPro" id="IPR011417">
    <property type="entry name" value="ANTH_dom"/>
</dbReference>
<dbReference type="AlphaFoldDB" id="A0A2S4W0R4"/>
<feature type="domain" description="ENTH" evidence="4">
    <location>
        <begin position="92"/>
        <end position="223"/>
    </location>
</feature>
<evidence type="ECO:0000256" key="3">
    <source>
        <dbReference type="SAM" id="MobiDB-lite"/>
    </source>
</evidence>
<feature type="compositionally biased region" description="Low complexity" evidence="3">
    <location>
        <begin position="409"/>
        <end position="429"/>
    </location>
</feature>
<dbReference type="GO" id="GO:0030136">
    <property type="term" value="C:clathrin-coated vesicle"/>
    <property type="evidence" value="ECO:0007669"/>
    <property type="project" value="InterPro"/>
</dbReference>
<feature type="compositionally biased region" description="Polar residues" evidence="3">
    <location>
        <begin position="559"/>
        <end position="598"/>
    </location>
</feature>
<accession>A0A2S4W0R4</accession>
<dbReference type="SMART" id="SM00273">
    <property type="entry name" value="ENTH"/>
    <property type="match status" value="1"/>
</dbReference>
<dbReference type="VEuPathDB" id="FungiDB:PSTT_02269"/>
<dbReference type="EMBL" id="PKSL01000013">
    <property type="protein sequence ID" value="POW15341.1"/>
    <property type="molecule type" value="Genomic_DNA"/>
</dbReference>
<dbReference type="PROSITE" id="PS50942">
    <property type="entry name" value="ENTH"/>
    <property type="match status" value="1"/>
</dbReference>
<feature type="compositionally biased region" description="Polar residues" evidence="3">
    <location>
        <begin position="1"/>
        <end position="12"/>
    </location>
</feature>
<evidence type="ECO:0000259" key="4">
    <source>
        <dbReference type="PROSITE" id="PS50942"/>
    </source>
</evidence>
<dbReference type="GO" id="GO:0005545">
    <property type="term" value="F:1-phosphatidylinositol binding"/>
    <property type="evidence" value="ECO:0007669"/>
    <property type="project" value="InterPro"/>
</dbReference>
<dbReference type="SUPFAM" id="SSF89009">
    <property type="entry name" value="GAT-like domain"/>
    <property type="match status" value="1"/>
</dbReference>
<keyword evidence="6" id="KW-1185">Reference proteome</keyword>
<comment type="subcellular location">
    <subcellularLocation>
        <location evidence="1">Cytoplasm</location>
    </subcellularLocation>
</comment>
<gene>
    <name evidence="5" type="ORF">PSTT_02269</name>
</gene>
<dbReference type="GO" id="GO:0072583">
    <property type="term" value="P:clathrin-dependent endocytosis"/>
    <property type="evidence" value="ECO:0007669"/>
    <property type="project" value="InterPro"/>
</dbReference>
<feature type="compositionally biased region" description="Polar residues" evidence="3">
    <location>
        <begin position="621"/>
        <end position="643"/>
    </location>
</feature>
<dbReference type="GO" id="GO:0032050">
    <property type="term" value="F:clathrin heavy chain binding"/>
    <property type="evidence" value="ECO:0007669"/>
    <property type="project" value="TreeGrafter"/>
</dbReference>
<dbReference type="Gene3D" id="1.20.58.150">
    <property type="entry name" value="ANTH domain"/>
    <property type="match status" value="1"/>
</dbReference>
<feature type="region of interest" description="Disordered" evidence="3">
    <location>
        <begin position="1"/>
        <end position="30"/>
    </location>
</feature>
<dbReference type="GO" id="GO:0000149">
    <property type="term" value="F:SNARE binding"/>
    <property type="evidence" value="ECO:0007669"/>
    <property type="project" value="TreeGrafter"/>
</dbReference>
<evidence type="ECO:0000313" key="5">
    <source>
        <dbReference type="EMBL" id="POW15341.1"/>
    </source>
</evidence>
<dbReference type="Gene3D" id="1.25.40.90">
    <property type="match status" value="1"/>
</dbReference>
<dbReference type="GO" id="GO:0006900">
    <property type="term" value="P:vesicle budding from membrane"/>
    <property type="evidence" value="ECO:0007669"/>
    <property type="project" value="TreeGrafter"/>
</dbReference>
<keyword evidence="2" id="KW-0963">Cytoplasm</keyword>
<dbReference type="Proteomes" id="UP000239156">
    <property type="component" value="Unassembled WGS sequence"/>
</dbReference>
<dbReference type="InterPro" id="IPR014712">
    <property type="entry name" value="ANTH_dom_sf"/>
</dbReference>
<feature type="region of interest" description="Disordered" evidence="3">
    <location>
        <begin position="383"/>
        <end position="429"/>
    </location>
</feature>
<dbReference type="CDD" id="cd16988">
    <property type="entry name" value="ANTH_N_YAP180"/>
    <property type="match status" value="1"/>
</dbReference>
<feature type="compositionally biased region" description="Polar residues" evidence="3">
    <location>
        <begin position="843"/>
        <end position="857"/>
    </location>
</feature>
<feature type="compositionally biased region" description="Basic and acidic residues" evidence="3">
    <location>
        <begin position="715"/>
        <end position="727"/>
    </location>
</feature>
<name>A0A2S4W0R4_9BASI</name>
<evidence type="ECO:0000313" key="6">
    <source>
        <dbReference type="Proteomes" id="UP000239156"/>
    </source>
</evidence>
<dbReference type="SUPFAM" id="SSF48464">
    <property type="entry name" value="ENTH/VHS domain"/>
    <property type="match status" value="1"/>
</dbReference>
<protein>
    <recommendedName>
        <fullName evidence="4">ENTH domain-containing protein</fullName>
    </recommendedName>
</protein>
<feature type="compositionally biased region" description="Low complexity" evidence="3">
    <location>
        <begin position="894"/>
        <end position="907"/>
    </location>
</feature>
<dbReference type="GO" id="GO:0005905">
    <property type="term" value="C:clathrin-coated pit"/>
    <property type="evidence" value="ECO:0007669"/>
    <property type="project" value="TreeGrafter"/>
</dbReference>
<feature type="region of interest" description="Disordered" evidence="3">
    <location>
        <begin position="559"/>
        <end position="663"/>
    </location>
</feature>
<proteinExistence type="predicted"/>
<dbReference type="GO" id="GO:0005546">
    <property type="term" value="F:phosphatidylinositol-4,5-bisphosphate binding"/>
    <property type="evidence" value="ECO:0007669"/>
    <property type="project" value="TreeGrafter"/>
</dbReference>
<organism evidence="5 6">
    <name type="scientific">Puccinia striiformis</name>
    <dbReference type="NCBI Taxonomy" id="27350"/>
    <lineage>
        <taxon>Eukaryota</taxon>
        <taxon>Fungi</taxon>
        <taxon>Dikarya</taxon>
        <taxon>Basidiomycota</taxon>
        <taxon>Pucciniomycotina</taxon>
        <taxon>Pucciniomycetes</taxon>
        <taxon>Pucciniales</taxon>
        <taxon>Pucciniaceae</taxon>
        <taxon>Puccinia</taxon>
    </lineage>
</organism>
<evidence type="ECO:0000256" key="1">
    <source>
        <dbReference type="ARBA" id="ARBA00004496"/>
    </source>
</evidence>
<evidence type="ECO:0000256" key="2">
    <source>
        <dbReference type="ARBA" id="ARBA00022490"/>
    </source>
</evidence>
<feature type="compositionally biased region" description="Basic and acidic residues" evidence="3">
    <location>
        <begin position="383"/>
        <end position="393"/>
    </location>
</feature>
<comment type="caution">
    <text evidence="5">The sequence shown here is derived from an EMBL/GenBank/DDBJ whole genome shotgun (WGS) entry which is preliminary data.</text>
</comment>
<dbReference type="PANTHER" id="PTHR22951:SF5">
    <property type="entry name" value="PHOSPHATIDYLINOSITOL-BINDING CLATHRIN ASSEMBLY PROTEIN LAP"/>
    <property type="match status" value="1"/>
</dbReference>
<dbReference type="Pfam" id="PF07651">
    <property type="entry name" value="ANTH"/>
    <property type="match status" value="1"/>
</dbReference>
<dbReference type="VEuPathDB" id="FungiDB:PSHT_01693"/>
<dbReference type="PANTHER" id="PTHR22951">
    <property type="entry name" value="CLATHRIN ASSEMBLY PROTEIN"/>
    <property type="match status" value="1"/>
</dbReference>
<dbReference type="GO" id="GO:0048268">
    <property type="term" value="P:clathrin coat assembly"/>
    <property type="evidence" value="ECO:0007669"/>
    <property type="project" value="InterPro"/>
</dbReference>
<dbReference type="InterPro" id="IPR045192">
    <property type="entry name" value="AP180-like"/>
</dbReference>
<dbReference type="InterPro" id="IPR013809">
    <property type="entry name" value="ENTH"/>
</dbReference>
<feature type="region of interest" description="Disordered" evidence="3">
    <location>
        <begin position="818"/>
        <end position="919"/>
    </location>
</feature>
<sequence>MLGPNVTDQSPVTVPEPTDQADGGESLLPEFPTKTIQSLNRGYPTTPKQSTEGSKVCKDSSLSTISSSADYAIHLHAEIVSSAWLIILIPCLHWLMSGHWFKIVSGACKAKHAPPKSKYIDSLVSSTYAADGSFQDVSRALRIKLRDPNSSVVFKALLVIHTLIRAGNAEEVMTYWSGLDGRDGRSLGLKDVVATTDTPQNLSRYANYLLARFKCYAALKHDPIRTRSEAPASLRNSSRNGANRIRSLTVEKGLLREVGTLQKLMDALVDCKFYLEDTDDDLVMSALRLLVKDLLVLFQAVNEGVINVLEHYFEMSHVDATTALKTYKIFCRQCERVVSYLGVAKKLQNIINVNIPNLRHAPVSLSGSLEEYLNDPNFETNREEYRESKRIADGRPAPNASTPKPKPNESTNAPAPPTSTSEPTSTQPVESQKAFIDFFESIESEQQSMFNPNSMSPSSSYFQQQAGVNPFGQPINGIPTINTMYTQPTGMMNHAPGGAESMGQALFAQPPPQFLQSQLTGFSPGGQLPNQVQPQMTGVMNPFRQSTFSNHSLGSSMGMMTSQQTGGNPFSQFGSNPTISLSTVPSSPWGQPDRSSGAMSAPPIQAGGGPANHFGDGFSPLSASSSGHQSMTSPLQAQVTGSRNPFALLPGSTSTPSVPALPPGGAPSLNALAASAFSQSMVQQRAREQAAQLQFQQQQQKLQQQQQQQNSQSSDVDHAKQEQLEEEMRKKKEFQEFFGKQLSKLEGGGKDLQSANHGGGTGGLFTNVASEFAVTKPNENSIPLQQQQTGYQNMGGYGGGILNQQPTGFVDTPPIENNNNNSQSGILVPQRTGFGGSTIKPFQPSSSFGTSLAAQIGSTSTTSNPFTPSNNNNNTVNLGQQQQPQQQLDLMGFSNQNQNQNQNQNSSCIPNLASDHSLI</sequence>
<feature type="region of interest" description="Disordered" evidence="3">
    <location>
        <begin position="704"/>
        <end position="727"/>
    </location>
</feature>
<reference evidence="5" key="1">
    <citation type="submission" date="2017-12" db="EMBL/GenBank/DDBJ databases">
        <title>Gene loss provides genomic basis for host adaptation in cereal stripe rust fungi.</title>
        <authorList>
            <person name="Xia C."/>
        </authorList>
    </citation>
    <scope>NUCLEOTIDE SEQUENCE [LARGE SCALE GENOMIC DNA]</scope>
    <source>
        <strain evidence="5">93-210</strain>
    </source>
</reference>
<feature type="compositionally biased region" description="Low complexity" evidence="3">
    <location>
        <begin position="858"/>
        <end position="887"/>
    </location>
</feature>